<dbReference type="HOGENOM" id="CLU_042941_7_0_1"/>
<evidence type="ECO:0000313" key="4">
    <source>
        <dbReference type="Proteomes" id="UP000002058"/>
    </source>
</evidence>
<dbReference type="GeneID" id="8443922"/>
<dbReference type="RefSeq" id="XP_002582779.1">
    <property type="nucleotide sequence ID" value="XM_002582733.1"/>
</dbReference>
<dbReference type="InterPro" id="IPR021765">
    <property type="entry name" value="UstYa-like"/>
</dbReference>
<dbReference type="OrthoDB" id="3687641at2759"/>
<proteinExistence type="inferred from homology"/>
<dbReference type="OMA" id="GTIYWEW"/>
<gene>
    <name evidence="3" type="ORF">UREG_07552</name>
</gene>
<dbReference type="GO" id="GO:0043386">
    <property type="term" value="P:mycotoxin biosynthetic process"/>
    <property type="evidence" value="ECO:0007669"/>
    <property type="project" value="InterPro"/>
</dbReference>
<dbReference type="Proteomes" id="UP000002058">
    <property type="component" value="Unassembled WGS sequence"/>
</dbReference>
<comment type="similarity">
    <text evidence="2">Belongs to the ustYa family.</text>
</comment>
<dbReference type="eggNOG" id="ENOG502SI30">
    <property type="taxonomic scope" value="Eukaryota"/>
</dbReference>
<dbReference type="AlphaFoldDB" id="C4JZF1"/>
<evidence type="ECO:0000256" key="2">
    <source>
        <dbReference type="ARBA" id="ARBA00035112"/>
    </source>
</evidence>
<organism evidence="3 4">
    <name type="scientific">Uncinocarpus reesii (strain UAMH 1704)</name>
    <dbReference type="NCBI Taxonomy" id="336963"/>
    <lineage>
        <taxon>Eukaryota</taxon>
        <taxon>Fungi</taxon>
        <taxon>Dikarya</taxon>
        <taxon>Ascomycota</taxon>
        <taxon>Pezizomycotina</taxon>
        <taxon>Eurotiomycetes</taxon>
        <taxon>Eurotiomycetidae</taxon>
        <taxon>Onygenales</taxon>
        <taxon>Onygenaceae</taxon>
        <taxon>Uncinocarpus</taxon>
    </lineage>
</organism>
<name>C4JZF1_UNCRE</name>
<evidence type="ECO:0000313" key="3">
    <source>
        <dbReference type="EMBL" id="EEP82687.1"/>
    </source>
</evidence>
<dbReference type="VEuPathDB" id="FungiDB:UREG_07552"/>
<reference evidence="4" key="1">
    <citation type="journal article" date="2009" name="Genome Res.">
        <title>Comparative genomic analyses of the human fungal pathogens Coccidioides and their relatives.</title>
        <authorList>
            <person name="Sharpton T.J."/>
            <person name="Stajich J.E."/>
            <person name="Rounsley S.D."/>
            <person name="Gardner M.J."/>
            <person name="Wortman J.R."/>
            <person name="Jordar V.S."/>
            <person name="Maiti R."/>
            <person name="Kodira C.D."/>
            <person name="Neafsey D.E."/>
            <person name="Zeng Q."/>
            <person name="Hung C.-Y."/>
            <person name="McMahan C."/>
            <person name="Muszewska A."/>
            <person name="Grynberg M."/>
            <person name="Mandel M.A."/>
            <person name="Kellner E.M."/>
            <person name="Barker B.M."/>
            <person name="Galgiani J.N."/>
            <person name="Orbach M.J."/>
            <person name="Kirkland T.N."/>
            <person name="Cole G.T."/>
            <person name="Henn M.R."/>
            <person name="Birren B.W."/>
            <person name="Taylor J.W."/>
        </authorList>
    </citation>
    <scope>NUCLEOTIDE SEQUENCE [LARGE SCALE GENOMIC DNA]</scope>
    <source>
        <strain evidence="4">UAMH 1704</strain>
    </source>
</reference>
<dbReference type="KEGG" id="ure:UREG_07552"/>
<comment type="pathway">
    <text evidence="1">Mycotoxin biosynthesis.</text>
</comment>
<protein>
    <submittedName>
        <fullName evidence="3">Uncharacterized protein</fullName>
    </submittedName>
</protein>
<dbReference type="PANTHER" id="PTHR33365">
    <property type="entry name" value="YALI0B05434P"/>
    <property type="match status" value="1"/>
</dbReference>
<dbReference type="EMBL" id="CH476619">
    <property type="protein sequence ID" value="EEP82687.1"/>
    <property type="molecule type" value="Genomic_DNA"/>
</dbReference>
<accession>C4JZF1</accession>
<dbReference type="InParanoid" id="C4JZF1"/>
<dbReference type="STRING" id="336963.C4JZF1"/>
<dbReference type="PANTHER" id="PTHR33365:SF4">
    <property type="entry name" value="CYCLOCHLOROTINE BIOSYNTHESIS PROTEIN O"/>
    <property type="match status" value="1"/>
</dbReference>
<evidence type="ECO:0000256" key="1">
    <source>
        <dbReference type="ARBA" id="ARBA00004685"/>
    </source>
</evidence>
<keyword evidence="4" id="KW-1185">Reference proteome</keyword>
<dbReference type="Pfam" id="PF11807">
    <property type="entry name" value="UstYa"/>
    <property type="match status" value="1"/>
</dbReference>
<sequence length="130" mass="14939">MSDAAELVNKTVPIPDDPGHYAIALDVFHQLHCLNAIRQKIWATEAVDPNDDTLSIEHVDHCIDSIRQSLMCSSDITPIVFQWDEEEQEAKAMANVMHQCRDFEAIWQWGKEHHSNNFNMSKHVDDPLDM</sequence>